<dbReference type="GO" id="GO:0034198">
    <property type="term" value="P:cellular response to amino acid starvation"/>
    <property type="evidence" value="ECO:0007669"/>
    <property type="project" value="TreeGrafter"/>
</dbReference>
<comment type="similarity">
    <text evidence="1 4">Belongs to the NPR3 family.</text>
</comment>
<dbReference type="PANTHER" id="PTHR13153">
    <property type="entry name" value="CGTHBA PROTEIN -14 GENE PROTEIN"/>
    <property type="match status" value="1"/>
</dbReference>
<evidence type="ECO:0000313" key="7">
    <source>
        <dbReference type="EMBL" id="EGV65800.1"/>
    </source>
</evidence>
<dbReference type="Proteomes" id="UP000000707">
    <property type="component" value="Unassembled WGS sequence"/>
</dbReference>
<dbReference type="GO" id="GO:0010508">
    <property type="term" value="P:positive regulation of autophagy"/>
    <property type="evidence" value="ECO:0007669"/>
    <property type="project" value="TreeGrafter"/>
</dbReference>
<dbReference type="Pfam" id="PF24064">
    <property type="entry name" value="HTH_NPRL3"/>
    <property type="match status" value="1"/>
</dbReference>
<evidence type="ECO:0000256" key="1">
    <source>
        <dbReference type="ARBA" id="ARBA00010546"/>
    </source>
</evidence>
<feature type="domain" description="GATOR1 complex protein NPRL3 C-terminal HTH" evidence="6">
    <location>
        <begin position="635"/>
        <end position="699"/>
    </location>
</feature>
<feature type="compositionally biased region" description="Acidic residues" evidence="5">
    <location>
        <begin position="52"/>
        <end position="63"/>
    </location>
</feature>
<comment type="function">
    <text evidence="4">Mediates inactivation of the TORC1 complex in response to amino acid starvation. Required for meiotic nuclear division.</text>
</comment>
<gene>
    <name evidence="7" type="ORF">CANTEDRAFT_118514</name>
</gene>
<dbReference type="eggNOG" id="ENOG502QW35">
    <property type="taxonomic scope" value="Eukaryota"/>
</dbReference>
<protein>
    <recommendedName>
        <fullName evidence="2 4">Nitrogen permease regulator 3</fullName>
    </recommendedName>
    <alternativeName>
        <fullName evidence="3 4">Required for meiotic nuclear division protein 11</fullName>
    </alternativeName>
</protein>
<dbReference type="InterPro" id="IPR005365">
    <property type="entry name" value="Npr3"/>
</dbReference>
<dbReference type="Pfam" id="PF03666">
    <property type="entry name" value="NPR3"/>
    <property type="match status" value="1"/>
</dbReference>
<keyword evidence="4" id="KW-0732">Signal</keyword>
<feature type="region of interest" description="Disordered" evidence="5">
    <location>
        <begin position="37"/>
        <end position="64"/>
    </location>
</feature>
<evidence type="ECO:0000313" key="8">
    <source>
        <dbReference type="Proteomes" id="UP000000707"/>
    </source>
</evidence>
<dbReference type="GO" id="GO:0038202">
    <property type="term" value="P:TORC1 signaling"/>
    <property type="evidence" value="ECO:0007669"/>
    <property type="project" value="TreeGrafter"/>
</dbReference>
<dbReference type="GO" id="GO:1904262">
    <property type="term" value="P:negative regulation of TORC1 signaling"/>
    <property type="evidence" value="ECO:0007669"/>
    <property type="project" value="TreeGrafter"/>
</dbReference>
<organism evidence="8">
    <name type="scientific">Candida tenuis (strain ATCC 10573 / BCRC 21748 / CBS 615 / JCM 9827 / NBRC 10315 / NRRL Y-1498 / VKM Y-70)</name>
    <name type="common">Yeast</name>
    <name type="synonym">Yamadazyma tenuis</name>
    <dbReference type="NCBI Taxonomy" id="590646"/>
    <lineage>
        <taxon>Eukaryota</taxon>
        <taxon>Fungi</taxon>
        <taxon>Dikarya</taxon>
        <taxon>Ascomycota</taxon>
        <taxon>Saccharomycotina</taxon>
        <taxon>Pichiomycetes</taxon>
        <taxon>Debaryomycetaceae</taxon>
        <taxon>Yamadazyma</taxon>
    </lineage>
</organism>
<dbReference type="GO" id="GO:1990130">
    <property type="term" value="C:GATOR1 complex"/>
    <property type="evidence" value="ECO:0007669"/>
    <property type="project" value="TreeGrafter"/>
</dbReference>
<comment type="subcellular location">
    <subcellularLocation>
        <location evidence="4">Vacuole membrane</location>
        <topology evidence="4">Peripheral membrane protein</topology>
    </subcellularLocation>
</comment>
<evidence type="ECO:0000256" key="5">
    <source>
        <dbReference type="SAM" id="MobiDB-lite"/>
    </source>
</evidence>
<dbReference type="GO" id="GO:0051321">
    <property type="term" value="P:meiotic cell cycle"/>
    <property type="evidence" value="ECO:0007669"/>
    <property type="project" value="UniProtKB-UniRule"/>
</dbReference>
<dbReference type="PANTHER" id="PTHR13153:SF5">
    <property type="entry name" value="GATOR COMPLEX PROTEIN NPRL3"/>
    <property type="match status" value="1"/>
</dbReference>
<evidence type="ECO:0000256" key="2">
    <source>
        <dbReference type="ARBA" id="ARBA00017880"/>
    </source>
</evidence>
<dbReference type="AlphaFoldDB" id="G3AYA2"/>
<dbReference type="EMBL" id="GL996512">
    <property type="protein sequence ID" value="EGV65800.1"/>
    <property type="molecule type" value="Genomic_DNA"/>
</dbReference>
<dbReference type="HOGENOM" id="CLU_014314_0_0_1"/>
<dbReference type="STRING" id="590646.G3AYA2"/>
<name>G3AYA2_CANTC</name>
<proteinExistence type="inferred from homology"/>
<evidence type="ECO:0000256" key="3">
    <source>
        <dbReference type="ARBA" id="ARBA00030028"/>
    </source>
</evidence>
<dbReference type="GO" id="GO:0005774">
    <property type="term" value="C:vacuolar membrane"/>
    <property type="evidence" value="ECO:0007669"/>
    <property type="project" value="UniProtKB-SubCell"/>
</dbReference>
<keyword evidence="4" id="KW-0469">Meiosis</keyword>
<dbReference type="InterPro" id="IPR056603">
    <property type="entry name" value="HTH_NPRL3"/>
</dbReference>
<reference evidence="7 8" key="1">
    <citation type="journal article" date="2011" name="Proc. Natl. Acad. Sci. U.S.A.">
        <title>Comparative genomics of xylose-fermenting fungi for enhanced biofuel production.</title>
        <authorList>
            <person name="Wohlbach D.J."/>
            <person name="Kuo A."/>
            <person name="Sato T.K."/>
            <person name="Potts K.M."/>
            <person name="Salamov A.A."/>
            <person name="LaButti K.M."/>
            <person name="Sun H."/>
            <person name="Clum A."/>
            <person name="Pangilinan J.L."/>
            <person name="Lindquist E.A."/>
            <person name="Lucas S."/>
            <person name="Lapidus A."/>
            <person name="Jin M."/>
            <person name="Gunawan C."/>
            <person name="Balan V."/>
            <person name="Dale B.E."/>
            <person name="Jeffries T.W."/>
            <person name="Zinkel R."/>
            <person name="Barry K.W."/>
            <person name="Grigoriev I.V."/>
            <person name="Gasch A.P."/>
        </authorList>
    </citation>
    <scope>NUCLEOTIDE SEQUENCE [LARGE SCALE GENOMIC DNA]</scope>
    <source>
        <strain evidence="8">ATCC 10573 / BCRC 21748 / CBS 615 / JCM 9827 / NBRC 10315 / NRRL Y-1498 / VKM Y-70</strain>
    </source>
</reference>
<sequence length="704" mass="80511">MSFNLPNPSLLGLILVISTHNGPQLVFKYPNNLAVKPQDEELENDEYRADDSDSDTESSEDEWDTRHYNFYSGTKKDILSFLDDQDKHRNIKSDKASPKPPRTFQENIGLGIKNLGDSQSNNSKVSIGRPESTTIFGIEQDYLIEMLCPPKEMCNSRFEINIDDYIFSGLPVHCYDNGTWRKKTKIASNTDSTNLDDSVDSPRTTTSMTSFHLVFIAKPPVIESNYRIDEMYHYVVSRLSLVLRHEQSKHDYVWSQVRLISKLKEDFKNQNIFHDLTSFLNDKSSLCKLISDCYNAISSSQIANLSINSKLRSFQIPVKTEFYSIPDSTVPYLPGSHLSSTVNMIGKTGLINVGETARYDIDELNDEDADSSADDIIYLSLLLLDDPERIITDIKAESDSTLASFIRMIKPTETLLRLSHKLKADSSLMSLDISQIKSFAFHLIYWRRARAIPPLNTRSSYIVSPMAPITTNMYEDIAEFKKAFSTMPSLPQFLKLLSSPTKKPRQFATIIPSKDHREIYLDALAWLIRFGYVTKLNTFIWLKVSKKVKIKVEEDMENEALNMNFKTSERKKAVQGTDNTSKVVEKPSLSNVSNPSSYEKDIDDIVMGIKNINQGPEIVLEDDEDTIILDPARANALERRWINKVVTEECKLSPELTVIFFSLLKYMNGKNSLELILLKENIPRNDFRRLLIQIEDHLISVRHW</sequence>
<evidence type="ECO:0000259" key="6">
    <source>
        <dbReference type="Pfam" id="PF24064"/>
    </source>
</evidence>
<accession>G3AYA2</accession>
<evidence type="ECO:0000256" key="4">
    <source>
        <dbReference type="RuleBase" id="RU368069"/>
    </source>
</evidence>
<dbReference type="OrthoDB" id="18648at2759"/>
<keyword evidence="8" id="KW-1185">Reference proteome</keyword>